<keyword evidence="1" id="KW-1133">Transmembrane helix</keyword>
<dbReference type="Proteomes" id="UP000034881">
    <property type="component" value="Unassembled WGS sequence"/>
</dbReference>
<evidence type="ECO:0000256" key="1">
    <source>
        <dbReference type="SAM" id="Phobius"/>
    </source>
</evidence>
<feature type="transmembrane region" description="Helical" evidence="1">
    <location>
        <begin position="15"/>
        <end position="36"/>
    </location>
</feature>
<protein>
    <submittedName>
        <fullName evidence="2">Uncharacterized protein</fullName>
    </submittedName>
</protein>
<proteinExistence type="predicted"/>
<keyword evidence="1" id="KW-0812">Transmembrane</keyword>
<comment type="caution">
    <text evidence="2">The sequence shown here is derived from an EMBL/GenBank/DDBJ whole genome shotgun (WGS) entry which is preliminary data.</text>
</comment>
<accession>A0A0G0QM38</accession>
<evidence type="ECO:0000313" key="3">
    <source>
        <dbReference type="Proteomes" id="UP000034881"/>
    </source>
</evidence>
<gene>
    <name evidence="2" type="ORF">UT77_C0010G0030</name>
</gene>
<evidence type="ECO:0000313" key="2">
    <source>
        <dbReference type="EMBL" id="KKR41504.1"/>
    </source>
</evidence>
<dbReference type="EMBL" id="LBYB01000010">
    <property type="protein sequence ID" value="KKR41504.1"/>
    <property type="molecule type" value="Genomic_DNA"/>
</dbReference>
<name>A0A0G0QM38_9BACT</name>
<dbReference type="AlphaFoldDB" id="A0A0G0QM38"/>
<organism evidence="2 3">
    <name type="scientific">Candidatus Daviesbacteria bacterium GW2011_GWC2_40_12</name>
    <dbReference type="NCBI Taxonomy" id="1618431"/>
    <lineage>
        <taxon>Bacteria</taxon>
        <taxon>Candidatus Daviesiibacteriota</taxon>
    </lineage>
</organism>
<keyword evidence="1" id="KW-0472">Membrane</keyword>
<reference evidence="2 3" key="1">
    <citation type="journal article" date="2015" name="Nature">
        <title>rRNA introns, odd ribosomes, and small enigmatic genomes across a large radiation of phyla.</title>
        <authorList>
            <person name="Brown C.T."/>
            <person name="Hug L.A."/>
            <person name="Thomas B.C."/>
            <person name="Sharon I."/>
            <person name="Castelle C.J."/>
            <person name="Singh A."/>
            <person name="Wilkins M.J."/>
            <person name="Williams K.H."/>
            <person name="Banfield J.F."/>
        </authorList>
    </citation>
    <scope>NUCLEOTIDE SEQUENCE [LARGE SCALE GENOMIC DNA]</scope>
</reference>
<sequence length="42" mass="4765">MMGWGGYGYGMMNSGFGILFSLVVLLDLILLGVWLWKQIQKK</sequence>